<evidence type="ECO:0000256" key="1">
    <source>
        <dbReference type="SAM" id="MobiDB-lite"/>
    </source>
</evidence>
<protein>
    <recommendedName>
        <fullName evidence="4">Carbohydrate-binding domain-containing protein</fullName>
    </recommendedName>
</protein>
<dbReference type="AlphaFoldDB" id="A0A1L9B828"/>
<proteinExistence type="predicted"/>
<comment type="caution">
    <text evidence="2">The sequence shown here is derived from an EMBL/GenBank/DDBJ whole genome shotgun (WGS) entry which is preliminary data.</text>
</comment>
<dbReference type="STRING" id="83449.BON30_25020"/>
<dbReference type="EMBL" id="MPIN01000006">
    <property type="protein sequence ID" value="OJH38392.1"/>
    <property type="molecule type" value="Genomic_DNA"/>
</dbReference>
<evidence type="ECO:0000313" key="2">
    <source>
        <dbReference type="EMBL" id="OJH38392.1"/>
    </source>
</evidence>
<evidence type="ECO:0000313" key="3">
    <source>
        <dbReference type="Proteomes" id="UP000182229"/>
    </source>
</evidence>
<sequence>MQGEDRDMRVEHHDRRTRNTGTKRHWAVVLGALALWLGPRAWAQPGPGEEGTYLVGTVLVEGPLHTDDVMGSAHRIACEGRFCLWRIIEEMGPCASYRCANVVLTTSDLKGHALGASWSLSESGEDFVRFLGPRQVEVLSRRFPGYAGPDPDRGLDGMNISRQVLKLSADGRKLTRDAEASRGPEWRYRRVPPAEAPQVTPGERRPVSESVLAQARTACEANTTMLPWHHECRGKSCMLILGAADERNDNPEEKDRFCGSLCFVLVKGSEVRRLYTFDSDDCVTLTPSEYVVSSNTGPYGSREDGKWISRVRPGYMSFNDTAGAHVRGANPYPVREAKTFEAARALAPTVHADTLLHVTWGQKGWRGTADLSLAWQMVRVGEQLQLHAEVDDDVVVPFSADAGTGVHSDHLELTVWRPARDEPSVRMAPDRTVLRKLGVLLAEGGQVQVRLWTGSGDAPYAPVQGTWSRSEWGYSVDVTLPLDVLQESKPLVGAMLTVMASDADAGRKQESLMGHEALLRFWTEWPPSLDEYRIRTEGSLEAGR</sequence>
<name>A0A1L9B828_9BACT</name>
<feature type="compositionally biased region" description="Basic and acidic residues" evidence="1">
    <location>
        <begin position="174"/>
        <end position="188"/>
    </location>
</feature>
<feature type="region of interest" description="Disordered" evidence="1">
    <location>
        <begin position="174"/>
        <end position="206"/>
    </location>
</feature>
<evidence type="ECO:0008006" key="4">
    <source>
        <dbReference type="Google" id="ProtNLM"/>
    </source>
</evidence>
<gene>
    <name evidence="2" type="ORF">BON30_25020</name>
</gene>
<accession>A0A1L9B828</accession>
<keyword evidence="3" id="KW-1185">Reference proteome</keyword>
<reference evidence="2 3" key="2">
    <citation type="submission" date="2016-12" db="EMBL/GenBank/DDBJ databases">
        <title>Draft Genome Sequence of Cystobacter ferrugineus Strain Cbfe23.</title>
        <authorList>
            <person name="Akbar S."/>
            <person name="Dowd S.E."/>
            <person name="Stevens D.C."/>
        </authorList>
    </citation>
    <scope>NUCLEOTIDE SEQUENCE [LARGE SCALE GENOMIC DNA]</scope>
    <source>
        <strain evidence="2 3">Cbfe23</strain>
    </source>
</reference>
<organism evidence="2 3">
    <name type="scientific">Cystobacter ferrugineus</name>
    <dbReference type="NCBI Taxonomy" id="83449"/>
    <lineage>
        <taxon>Bacteria</taxon>
        <taxon>Pseudomonadati</taxon>
        <taxon>Myxococcota</taxon>
        <taxon>Myxococcia</taxon>
        <taxon>Myxococcales</taxon>
        <taxon>Cystobacterineae</taxon>
        <taxon>Archangiaceae</taxon>
        <taxon>Cystobacter</taxon>
    </lineage>
</organism>
<dbReference type="Proteomes" id="UP000182229">
    <property type="component" value="Unassembled WGS sequence"/>
</dbReference>
<reference evidence="3" key="1">
    <citation type="submission" date="2016-11" db="EMBL/GenBank/DDBJ databases">
        <authorList>
            <person name="Shukria A."/>
            <person name="Stevens D.C."/>
        </authorList>
    </citation>
    <scope>NUCLEOTIDE SEQUENCE [LARGE SCALE GENOMIC DNA]</scope>
    <source>
        <strain evidence="3">Cbfe23</strain>
    </source>
</reference>